<dbReference type="PANTHER" id="PTHR11254">
    <property type="entry name" value="HECT DOMAIN UBIQUITIN-PROTEIN LIGASE"/>
    <property type="match status" value="1"/>
</dbReference>
<accession>A0A0V0R341</accession>
<dbReference type="Gene3D" id="3.30.2160.10">
    <property type="entry name" value="Hect, E3 ligase catalytic domain"/>
    <property type="match status" value="1"/>
</dbReference>
<dbReference type="Pfam" id="PF00632">
    <property type="entry name" value="HECT"/>
    <property type="match status" value="1"/>
</dbReference>
<gene>
    <name evidence="9" type="ORF">PPERSA_08995</name>
</gene>
<dbReference type="PROSITE" id="PS50237">
    <property type="entry name" value="HECT"/>
    <property type="match status" value="1"/>
</dbReference>
<organism evidence="9 10">
    <name type="scientific">Pseudocohnilembus persalinus</name>
    <name type="common">Ciliate</name>
    <dbReference type="NCBI Taxonomy" id="266149"/>
    <lineage>
        <taxon>Eukaryota</taxon>
        <taxon>Sar</taxon>
        <taxon>Alveolata</taxon>
        <taxon>Ciliophora</taxon>
        <taxon>Intramacronucleata</taxon>
        <taxon>Oligohymenophorea</taxon>
        <taxon>Scuticociliatia</taxon>
        <taxon>Philasterida</taxon>
        <taxon>Pseudocohnilembidae</taxon>
        <taxon>Pseudocohnilembus</taxon>
    </lineage>
</organism>
<protein>
    <recommendedName>
        <fullName evidence="3">HECT-type E3 ubiquitin transferase</fullName>
        <ecNumber evidence="3">2.3.2.26</ecNumber>
    </recommendedName>
</protein>
<dbReference type="AlphaFoldDB" id="A0A0V0R341"/>
<comment type="caution">
    <text evidence="9">The sequence shown here is derived from an EMBL/GenBank/DDBJ whole genome shotgun (WGS) entry which is preliminary data.</text>
</comment>
<dbReference type="GO" id="GO:0005737">
    <property type="term" value="C:cytoplasm"/>
    <property type="evidence" value="ECO:0007669"/>
    <property type="project" value="TreeGrafter"/>
</dbReference>
<sequence>MKFVKNSKDKNLLKNQKDPITYPYIDLLKLLNQNSQIFNSFKGVIVNCTYDLHNQILDKEPNLLFEEIENLLEPISVKLIKKIDQFIIQGEKQINELHLNYKDPNHNNKKLNNEQNIQNQVEEEEFEQICKDFWQENEHSLSLENMIKIFTINAMTIFPIIYDIYFEKMYLIDNIDVEYEQKIQEINQNQTLSQKQKQKERKQQEQIMNEKKKSAKSTIKKILLQNLNNNKTFTLALRKYIEFLFFIQKNLGNQINKTYLKPVILFLYTVYELEISYAVPYLQKKNQKGGTSKNKPKPKTQTENLQLENDVNLEQNNNINNSESQNQENNNNNQNQNGNESEIEEEFPDDIPELSKILSKKKSTKNFIRKSVRYSKTQMDIATTFEMLFTSIYGLLTKLQDSDFSQCHLKTFHVNQINLNIDKLNTFFKEISLDHASQYIPIVDKLQAIKTMAQTVAKQEVSSNLKQKEIYNDIDRSCPWSSSLKSIFLRFTPGEIVMYDLRVRFLNEAGLDWGGLKNEWLALLSTEVFHPDYGLFRLSPNKQSIQPSPLAFLIPDYITHFRMLGRLVAKAVIENWNLEVTFSKSFLKHILGKDLYISDLEDIDPELAKNLKFILENDMGDGEDLLQYFSYSTEIMGKMTEIELIPNGFNTLVTQKNKKQFVKAFCRAKMTEDVQSQTIAFKQGMTDIIPAQCLHYLSEVDLQRHLSGIPRFDESVLKQMKKYAKLEGYQTKDRNLIDFFECLEDFSETMRANFLFFLTGSFKINFEGFKQNPIRITKVQSKGLPVAHTCFNQIELPEYNDKNLMKERLTISILHGGGGGFHIV</sequence>
<evidence type="ECO:0000256" key="6">
    <source>
        <dbReference type="PROSITE-ProRule" id="PRU00104"/>
    </source>
</evidence>
<feature type="active site" description="Glycyl thioester intermediate" evidence="6">
    <location>
        <position position="790"/>
    </location>
</feature>
<evidence type="ECO:0000256" key="7">
    <source>
        <dbReference type="SAM" id="MobiDB-lite"/>
    </source>
</evidence>
<proteinExistence type="predicted"/>
<evidence type="ECO:0000256" key="3">
    <source>
        <dbReference type="ARBA" id="ARBA00012485"/>
    </source>
</evidence>
<dbReference type="GO" id="GO:0000209">
    <property type="term" value="P:protein polyubiquitination"/>
    <property type="evidence" value="ECO:0007669"/>
    <property type="project" value="TreeGrafter"/>
</dbReference>
<keyword evidence="5 6" id="KW-0833">Ubl conjugation pathway</keyword>
<dbReference type="InterPro" id="IPR000569">
    <property type="entry name" value="HECT_dom"/>
</dbReference>
<keyword evidence="4" id="KW-0808">Transferase</keyword>
<feature type="domain" description="HECT" evidence="8">
    <location>
        <begin position="492"/>
        <end position="824"/>
    </location>
</feature>
<dbReference type="EMBL" id="LDAU01000057">
    <property type="protein sequence ID" value="KRX08891.1"/>
    <property type="molecule type" value="Genomic_DNA"/>
</dbReference>
<evidence type="ECO:0000313" key="9">
    <source>
        <dbReference type="EMBL" id="KRX08891.1"/>
    </source>
</evidence>
<dbReference type="InterPro" id="IPR035983">
    <property type="entry name" value="Hect_E3_ubiquitin_ligase"/>
</dbReference>
<dbReference type="GO" id="GO:0061630">
    <property type="term" value="F:ubiquitin protein ligase activity"/>
    <property type="evidence" value="ECO:0007669"/>
    <property type="project" value="UniProtKB-EC"/>
</dbReference>
<dbReference type="InParanoid" id="A0A0V0R341"/>
<dbReference type="SMART" id="SM00119">
    <property type="entry name" value="HECTc"/>
    <property type="match status" value="1"/>
</dbReference>
<dbReference type="Gene3D" id="3.30.2410.10">
    <property type="entry name" value="Hect, E3 ligase catalytic domain"/>
    <property type="match status" value="1"/>
</dbReference>
<dbReference type="OrthoDB" id="8068875at2759"/>
<dbReference type="Proteomes" id="UP000054937">
    <property type="component" value="Unassembled WGS sequence"/>
</dbReference>
<feature type="region of interest" description="Disordered" evidence="7">
    <location>
        <begin position="286"/>
        <end position="346"/>
    </location>
</feature>
<dbReference type="OMA" id="TINAMTI"/>
<dbReference type="SUPFAM" id="SSF56204">
    <property type="entry name" value="Hect, E3 ligase catalytic domain"/>
    <property type="match status" value="1"/>
</dbReference>
<keyword evidence="10" id="KW-1185">Reference proteome</keyword>
<dbReference type="Gene3D" id="3.90.1750.10">
    <property type="entry name" value="Hect, E3 ligase catalytic domains"/>
    <property type="match status" value="1"/>
</dbReference>
<dbReference type="GO" id="GO:0006511">
    <property type="term" value="P:ubiquitin-dependent protein catabolic process"/>
    <property type="evidence" value="ECO:0007669"/>
    <property type="project" value="TreeGrafter"/>
</dbReference>
<evidence type="ECO:0000256" key="4">
    <source>
        <dbReference type="ARBA" id="ARBA00022679"/>
    </source>
</evidence>
<reference evidence="9 10" key="1">
    <citation type="journal article" date="2015" name="Sci. Rep.">
        <title>Genome of the facultative scuticociliatosis pathogen Pseudocohnilembus persalinus provides insight into its virulence through horizontal gene transfer.</title>
        <authorList>
            <person name="Xiong J."/>
            <person name="Wang G."/>
            <person name="Cheng J."/>
            <person name="Tian M."/>
            <person name="Pan X."/>
            <person name="Warren A."/>
            <person name="Jiang C."/>
            <person name="Yuan D."/>
            <person name="Miao W."/>
        </authorList>
    </citation>
    <scope>NUCLEOTIDE SEQUENCE [LARGE SCALE GENOMIC DNA]</scope>
    <source>
        <strain evidence="9">36N120E</strain>
    </source>
</reference>
<dbReference type="EC" id="2.3.2.26" evidence="3"/>
<feature type="compositionally biased region" description="Low complexity" evidence="7">
    <location>
        <begin position="303"/>
        <end position="340"/>
    </location>
</feature>
<evidence type="ECO:0000256" key="5">
    <source>
        <dbReference type="ARBA" id="ARBA00022786"/>
    </source>
</evidence>
<comment type="catalytic activity">
    <reaction evidence="1">
        <text>S-ubiquitinyl-[E2 ubiquitin-conjugating enzyme]-L-cysteine + [acceptor protein]-L-lysine = [E2 ubiquitin-conjugating enzyme]-L-cysteine + N(6)-ubiquitinyl-[acceptor protein]-L-lysine.</text>
        <dbReference type="EC" id="2.3.2.26"/>
    </reaction>
</comment>
<evidence type="ECO:0000313" key="10">
    <source>
        <dbReference type="Proteomes" id="UP000054937"/>
    </source>
</evidence>
<evidence type="ECO:0000256" key="2">
    <source>
        <dbReference type="ARBA" id="ARBA00004906"/>
    </source>
</evidence>
<evidence type="ECO:0000256" key="1">
    <source>
        <dbReference type="ARBA" id="ARBA00000885"/>
    </source>
</evidence>
<evidence type="ECO:0000259" key="8">
    <source>
        <dbReference type="PROSITE" id="PS50237"/>
    </source>
</evidence>
<feature type="region of interest" description="Disordered" evidence="7">
    <location>
        <begin position="191"/>
        <end position="212"/>
    </location>
</feature>
<name>A0A0V0R341_PSEPJ</name>
<dbReference type="PANTHER" id="PTHR11254:SF426">
    <property type="entry name" value="UBIQUITIN-PROTEIN LIGASE DOMAIN-CONTAINING PROTEIN"/>
    <property type="match status" value="1"/>
</dbReference>
<comment type="pathway">
    <text evidence="2">Protein modification; protein ubiquitination.</text>
</comment>
<dbReference type="InterPro" id="IPR050409">
    <property type="entry name" value="E3_ubiq-protein_ligase"/>
</dbReference>
<feature type="compositionally biased region" description="Basic and acidic residues" evidence="7">
    <location>
        <begin position="201"/>
        <end position="212"/>
    </location>
</feature>